<dbReference type="Pfam" id="PF03713">
    <property type="entry name" value="DUF305"/>
    <property type="match status" value="1"/>
</dbReference>
<proteinExistence type="predicted"/>
<feature type="transmembrane region" description="Helical" evidence="1">
    <location>
        <begin position="58"/>
        <end position="76"/>
    </location>
</feature>
<dbReference type="InterPro" id="IPR012347">
    <property type="entry name" value="Ferritin-like"/>
</dbReference>
<keyword evidence="1" id="KW-0812">Transmembrane</keyword>
<organism evidence="3 4">
    <name type="scientific">Chryseobacterium metallicongregator</name>
    <dbReference type="NCBI Taxonomy" id="3073042"/>
    <lineage>
        <taxon>Bacteria</taxon>
        <taxon>Pseudomonadati</taxon>
        <taxon>Bacteroidota</taxon>
        <taxon>Flavobacteriia</taxon>
        <taxon>Flavobacteriales</taxon>
        <taxon>Weeksellaceae</taxon>
        <taxon>Chryseobacterium group</taxon>
        <taxon>Chryseobacterium</taxon>
    </lineage>
</organism>
<dbReference type="InterPro" id="IPR005183">
    <property type="entry name" value="DUF305_CopM-like"/>
</dbReference>
<reference evidence="3 4" key="1">
    <citation type="submission" date="2023-08" db="EMBL/GenBank/DDBJ databases">
        <authorList>
            <person name="Maltman C."/>
        </authorList>
    </citation>
    <scope>NUCLEOTIDE SEQUENCE [LARGE SCALE GENOMIC DNA]</scope>
    <source>
        <strain evidence="3 4">ES2</strain>
    </source>
</reference>
<evidence type="ECO:0000259" key="2">
    <source>
        <dbReference type="Pfam" id="PF03713"/>
    </source>
</evidence>
<dbReference type="RefSeq" id="WP_238594267.1">
    <property type="nucleotide sequence ID" value="NZ_JAVIXS010000016.1"/>
</dbReference>
<comment type="caution">
    <text evidence="3">The sequence shown here is derived from an EMBL/GenBank/DDBJ whole genome shotgun (WGS) entry which is preliminary data.</text>
</comment>
<evidence type="ECO:0000313" key="4">
    <source>
        <dbReference type="Proteomes" id="UP001260959"/>
    </source>
</evidence>
<protein>
    <submittedName>
        <fullName evidence="3">DUF305 domain-containing protein</fullName>
    </submittedName>
</protein>
<dbReference type="Gene3D" id="1.20.1260.10">
    <property type="match status" value="1"/>
</dbReference>
<gene>
    <name evidence="3" type="ORF">REB14_17285</name>
</gene>
<feature type="transmembrane region" description="Helical" evidence="1">
    <location>
        <begin position="21"/>
        <end position="46"/>
    </location>
</feature>
<accession>A0ABU1E7Z2</accession>
<keyword evidence="4" id="KW-1185">Reference proteome</keyword>
<feature type="transmembrane region" description="Helical" evidence="1">
    <location>
        <begin position="88"/>
        <end position="105"/>
    </location>
</feature>
<evidence type="ECO:0000256" key="1">
    <source>
        <dbReference type="SAM" id="Phobius"/>
    </source>
</evidence>
<keyword evidence="1" id="KW-1133">Transmembrane helix</keyword>
<dbReference type="Proteomes" id="UP001260959">
    <property type="component" value="Unassembled WGS sequence"/>
</dbReference>
<dbReference type="EMBL" id="JAVIXS010000016">
    <property type="protein sequence ID" value="MDR4953937.1"/>
    <property type="molecule type" value="Genomic_DNA"/>
</dbReference>
<feature type="domain" description="DUF305" evidence="2">
    <location>
        <begin position="112"/>
        <end position="161"/>
    </location>
</feature>
<sequence length="169" mass="20271">MKRKNEVSSLKENKKHLINSSVMYSRFVLMALMMFCFMYIIMYTMIDNPRNFISNINNLYMTLMMVSAMLLIELWVMRKRYRNRTLNWIIVSIGVVTSLFSWFGIREQVNVDDRQFVKSMIPHHAAALLISEKVHLSDPQLIILQRNIFKTQSAEIKLMKRKLREFERR</sequence>
<keyword evidence="1" id="KW-0472">Membrane</keyword>
<name>A0ABU1E7Z2_9FLAO</name>
<evidence type="ECO:0000313" key="3">
    <source>
        <dbReference type="EMBL" id="MDR4953937.1"/>
    </source>
</evidence>